<evidence type="ECO:0000313" key="1">
    <source>
        <dbReference type="EMBL" id="GFO24283.1"/>
    </source>
</evidence>
<proteinExistence type="predicted"/>
<sequence>MEQPEREGTAKYPRLLGIADAMKRVLQTDSDSNMTHVEFDPDSQADLDQTNGDLSSQMFAYLHHNQFSTYLRNNSGKSKLVIWIDGCGYQNKSADIANSELHVGVETNAPVEQKFLTPNHTQMDCGARHSLIERK</sequence>
<dbReference type="Proteomes" id="UP000735302">
    <property type="component" value="Unassembled WGS sequence"/>
</dbReference>
<protein>
    <submittedName>
        <fullName evidence="1">Uncharacterized protein</fullName>
    </submittedName>
</protein>
<dbReference type="AlphaFoldDB" id="A0AAV4BZP1"/>
<gene>
    <name evidence="1" type="ORF">PoB_005078800</name>
</gene>
<dbReference type="EMBL" id="BLXT01005609">
    <property type="protein sequence ID" value="GFO24283.1"/>
    <property type="molecule type" value="Genomic_DNA"/>
</dbReference>
<organism evidence="1 2">
    <name type="scientific">Plakobranchus ocellatus</name>
    <dbReference type="NCBI Taxonomy" id="259542"/>
    <lineage>
        <taxon>Eukaryota</taxon>
        <taxon>Metazoa</taxon>
        <taxon>Spiralia</taxon>
        <taxon>Lophotrochozoa</taxon>
        <taxon>Mollusca</taxon>
        <taxon>Gastropoda</taxon>
        <taxon>Heterobranchia</taxon>
        <taxon>Euthyneura</taxon>
        <taxon>Panpulmonata</taxon>
        <taxon>Sacoglossa</taxon>
        <taxon>Placobranchoidea</taxon>
        <taxon>Plakobranchidae</taxon>
        <taxon>Plakobranchus</taxon>
    </lineage>
</organism>
<reference evidence="1 2" key="1">
    <citation type="journal article" date="2021" name="Elife">
        <title>Chloroplast acquisition without the gene transfer in kleptoplastic sea slugs, Plakobranchus ocellatus.</title>
        <authorList>
            <person name="Maeda T."/>
            <person name="Takahashi S."/>
            <person name="Yoshida T."/>
            <person name="Shimamura S."/>
            <person name="Takaki Y."/>
            <person name="Nagai Y."/>
            <person name="Toyoda A."/>
            <person name="Suzuki Y."/>
            <person name="Arimoto A."/>
            <person name="Ishii H."/>
            <person name="Satoh N."/>
            <person name="Nishiyama T."/>
            <person name="Hasebe M."/>
            <person name="Maruyama T."/>
            <person name="Minagawa J."/>
            <person name="Obokata J."/>
            <person name="Shigenobu S."/>
        </authorList>
    </citation>
    <scope>NUCLEOTIDE SEQUENCE [LARGE SCALE GENOMIC DNA]</scope>
</reference>
<comment type="caution">
    <text evidence="1">The sequence shown here is derived from an EMBL/GenBank/DDBJ whole genome shotgun (WGS) entry which is preliminary data.</text>
</comment>
<evidence type="ECO:0000313" key="2">
    <source>
        <dbReference type="Proteomes" id="UP000735302"/>
    </source>
</evidence>
<name>A0AAV4BZP1_9GAST</name>
<accession>A0AAV4BZP1</accession>
<keyword evidence="2" id="KW-1185">Reference proteome</keyword>